<dbReference type="PANTHER" id="PTHR46022">
    <property type="entry name" value="PROTEIN PATCHED"/>
    <property type="match status" value="1"/>
</dbReference>
<dbReference type="PROSITE" id="PS50156">
    <property type="entry name" value="SSD"/>
    <property type="match status" value="1"/>
</dbReference>
<keyword evidence="5" id="KW-0325">Glycoprotein</keyword>
<feature type="compositionally biased region" description="Low complexity" evidence="6">
    <location>
        <begin position="511"/>
        <end position="526"/>
    </location>
</feature>
<dbReference type="GO" id="GO:0005886">
    <property type="term" value="C:plasma membrane"/>
    <property type="evidence" value="ECO:0007669"/>
    <property type="project" value="TreeGrafter"/>
</dbReference>
<keyword evidence="3 7" id="KW-1133">Transmembrane helix</keyword>
<dbReference type="InterPro" id="IPR053958">
    <property type="entry name" value="HMGCR/SNAP/NPC1-like_SSD"/>
</dbReference>
<feature type="transmembrane region" description="Helical" evidence="7">
    <location>
        <begin position="823"/>
        <end position="844"/>
    </location>
</feature>
<evidence type="ECO:0000259" key="8">
    <source>
        <dbReference type="PROSITE" id="PS50156"/>
    </source>
</evidence>
<keyword evidence="4 7" id="KW-0472">Membrane</keyword>
<dbReference type="OrthoDB" id="6510177at2759"/>
<dbReference type="AlphaFoldDB" id="A0A9W6ZG14"/>
<feature type="transmembrane region" description="Helical" evidence="7">
    <location>
        <begin position="409"/>
        <end position="434"/>
    </location>
</feature>
<comment type="subcellular location">
    <subcellularLocation>
        <location evidence="1">Membrane</location>
        <topology evidence="1">Multi-pass membrane protein</topology>
    </subcellularLocation>
</comment>
<evidence type="ECO:0000256" key="7">
    <source>
        <dbReference type="SAM" id="Phobius"/>
    </source>
</evidence>
<keyword evidence="2 7" id="KW-0812">Transmembrane</keyword>
<feature type="transmembrane region" description="Helical" evidence="7">
    <location>
        <begin position="929"/>
        <end position="951"/>
    </location>
</feature>
<dbReference type="Gene3D" id="1.20.1640.10">
    <property type="entry name" value="Multidrug efflux transporter AcrB transmembrane domain"/>
    <property type="match status" value="2"/>
</dbReference>
<sequence length="1017" mass="112733">MECCEGETAPDGSAWEDYYFLAGGDHNFIHTTHPPGNDVLTREFLLKHHKFMIDLSSQYYSAVTLNTVVTDKTSGEKKARAYTMRDFCDKIEAPEGMEDYNAIIPCTRMSILDCFYEGSFDFTDQTAITIMYLILNDPETGDPDLSKLLNETYGITGYEDLPSLHDLTDMEIKETVTNGCKGWVRNLDAMSWPNPGLVGGTSYDENNIYDHGSAILTSVLLSNTKTLSKRLNIDYEEAQRVLQEYKNLLTEFMYSREEYSEDRGGDDTSIWYIKDDALATLLEDISETNVYSVLIGLGIMAFYTILTMVGDVPWLEWCSLIGLLIVFLTQFVTYCVMGLLKISTNVTTNSVLPFLALGLGVDDMFLILRAFQGEVIKNRVKRRTNKTPYLALAIEEAGRSMSMTSISNFFAFVFASTIPVLAVSSFCQACVIVIVLNYFYLIFMFAPMLGWFERYWMREKKSKRAVRRASQILATEEEMIKLAGGKEGLSAEGLAAIKTMAQTTAMEDPSPRGSPRAGSGGKPSPRAQNRRGSALGSPRSTFDEGTLRHRVTQALFGVGENIAALLQKKSGKVIAIATKIFILFLAVIGSTKLEYGLSISDVAESGTPEYKFAEMYQNYFSFYTATLNTGNFYADFGGRQQELMDLVDEIGASKYTYLVQGWYLPTMLEFIKNNSTKNCPYHLTDDGLLREEDYLDAIDWWSKEDLLGTVVVQPPYMSKEWDQFEEGKKRQVMGQIGLYMSELHGPADFNEMFEYFEKVFEKSGTTLNTDDPTYDKLSLIGTGVPFTYFEQYMIIDEYGLRLGGYAIAAVFVIVSMFSRNLTVGISTSIVVATTMFELVGLLGLGGIKMSALPVVTMLSCIGIIVEFVGHIANSFAVGPEGTAWANGEDRMVFCLETVALPIIDGSISTLLGIVMLGASKFAFVRKYFFLPYVIIVALGGFNGLVVLPLTLSLSWDAMSKLTGRGAGRGDRTDSQNLLGGGPSPKKAAQVQPIGGDEEQKQGQTSPPSVPHLPLADL</sequence>
<accession>A0A9W6ZG14</accession>
<name>A0A9W6ZG14_9STRA</name>
<gene>
    <name evidence="9" type="ORF">TrRE_jg11141</name>
</gene>
<evidence type="ECO:0000256" key="2">
    <source>
        <dbReference type="ARBA" id="ARBA00022692"/>
    </source>
</evidence>
<feature type="region of interest" description="Disordered" evidence="6">
    <location>
        <begin position="504"/>
        <end position="542"/>
    </location>
</feature>
<evidence type="ECO:0000256" key="3">
    <source>
        <dbReference type="ARBA" id="ARBA00022989"/>
    </source>
</evidence>
<protein>
    <recommendedName>
        <fullName evidence="8">SSD domain-containing protein</fullName>
    </recommendedName>
</protein>
<dbReference type="Pfam" id="PF12349">
    <property type="entry name" value="Sterol-sensing"/>
    <property type="match status" value="1"/>
</dbReference>
<dbReference type="SUPFAM" id="SSF82866">
    <property type="entry name" value="Multidrug efflux transporter AcrB transmembrane domain"/>
    <property type="match status" value="2"/>
</dbReference>
<dbReference type="EMBL" id="BRXZ01000705">
    <property type="protein sequence ID" value="GMH51476.1"/>
    <property type="molecule type" value="Genomic_DNA"/>
</dbReference>
<evidence type="ECO:0000256" key="5">
    <source>
        <dbReference type="ARBA" id="ARBA00023180"/>
    </source>
</evidence>
<reference evidence="9" key="1">
    <citation type="submission" date="2022-07" db="EMBL/GenBank/DDBJ databases">
        <title>Genome analysis of Parmales, a sister group of diatoms, reveals the evolutionary specialization of diatoms from phago-mixotrophs to photoautotrophs.</title>
        <authorList>
            <person name="Ban H."/>
            <person name="Sato S."/>
            <person name="Yoshikawa S."/>
            <person name="Kazumasa Y."/>
            <person name="Nakamura Y."/>
            <person name="Ichinomiya M."/>
            <person name="Saitoh K."/>
            <person name="Sato N."/>
            <person name="Blanc-Mathieu R."/>
            <person name="Endo H."/>
            <person name="Kuwata A."/>
            <person name="Ogata H."/>
        </authorList>
    </citation>
    <scope>NUCLEOTIDE SEQUENCE</scope>
</reference>
<evidence type="ECO:0000256" key="1">
    <source>
        <dbReference type="ARBA" id="ARBA00004141"/>
    </source>
</evidence>
<keyword evidence="10" id="KW-1185">Reference proteome</keyword>
<evidence type="ECO:0000256" key="4">
    <source>
        <dbReference type="ARBA" id="ARBA00023136"/>
    </source>
</evidence>
<feature type="transmembrane region" description="Helical" evidence="7">
    <location>
        <begin position="317"/>
        <end position="340"/>
    </location>
</feature>
<dbReference type="GO" id="GO:0097108">
    <property type="term" value="F:hedgehog family protein binding"/>
    <property type="evidence" value="ECO:0007669"/>
    <property type="project" value="TreeGrafter"/>
</dbReference>
<dbReference type="GO" id="GO:0045879">
    <property type="term" value="P:negative regulation of smoothened signaling pathway"/>
    <property type="evidence" value="ECO:0007669"/>
    <property type="project" value="TreeGrafter"/>
</dbReference>
<dbReference type="GO" id="GO:0005119">
    <property type="term" value="F:smoothened binding"/>
    <property type="evidence" value="ECO:0007669"/>
    <property type="project" value="TreeGrafter"/>
</dbReference>
<dbReference type="GO" id="GO:0008158">
    <property type="term" value="F:hedgehog receptor activity"/>
    <property type="evidence" value="ECO:0007669"/>
    <property type="project" value="TreeGrafter"/>
</dbReference>
<feature type="domain" description="SSD" evidence="8">
    <location>
        <begin position="319"/>
        <end position="451"/>
    </location>
</feature>
<comment type="caution">
    <text evidence="9">The sequence shown here is derived from an EMBL/GenBank/DDBJ whole genome shotgun (WGS) entry which is preliminary data.</text>
</comment>
<feature type="transmembrane region" description="Helical" evidence="7">
    <location>
        <begin position="440"/>
        <end position="457"/>
    </location>
</feature>
<evidence type="ECO:0000313" key="10">
    <source>
        <dbReference type="Proteomes" id="UP001165082"/>
    </source>
</evidence>
<evidence type="ECO:0000313" key="9">
    <source>
        <dbReference type="EMBL" id="GMH51476.1"/>
    </source>
</evidence>
<feature type="transmembrane region" description="Helical" evidence="7">
    <location>
        <begin position="898"/>
        <end position="917"/>
    </location>
</feature>
<dbReference type="PANTHER" id="PTHR46022:SF1">
    <property type="entry name" value="PROTEIN PATCHED"/>
    <property type="match status" value="1"/>
</dbReference>
<feature type="region of interest" description="Disordered" evidence="6">
    <location>
        <begin position="963"/>
        <end position="1017"/>
    </location>
</feature>
<feature type="transmembrane region" description="Helical" evidence="7">
    <location>
        <begin position="798"/>
        <end position="817"/>
    </location>
</feature>
<feature type="transmembrane region" description="Helical" evidence="7">
    <location>
        <begin position="352"/>
        <end position="371"/>
    </location>
</feature>
<dbReference type="InterPro" id="IPR000731">
    <property type="entry name" value="SSD"/>
</dbReference>
<proteinExistence type="predicted"/>
<organism evidence="9 10">
    <name type="scientific">Triparma retinervis</name>
    <dbReference type="NCBI Taxonomy" id="2557542"/>
    <lineage>
        <taxon>Eukaryota</taxon>
        <taxon>Sar</taxon>
        <taxon>Stramenopiles</taxon>
        <taxon>Ochrophyta</taxon>
        <taxon>Bolidophyceae</taxon>
        <taxon>Parmales</taxon>
        <taxon>Triparmaceae</taxon>
        <taxon>Triparma</taxon>
    </lineage>
</organism>
<evidence type="ECO:0000256" key="6">
    <source>
        <dbReference type="SAM" id="MobiDB-lite"/>
    </source>
</evidence>
<dbReference type="Proteomes" id="UP001165082">
    <property type="component" value="Unassembled WGS sequence"/>
</dbReference>
<feature type="transmembrane region" description="Helical" evidence="7">
    <location>
        <begin position="290"/>
        <end position="310"/>
    </location>
</feature>
<feature type="transmembrane region" description="Helical" evidence="7">
    <location>
        <begin position="851"/>
        <end position="872"/>
    </location>
</feature>